<reference evidence="1" key="1">
    <citation type="journal article" date="2022" name="bioRxiv">
        <title>Deciphering the potential niche of two novel black yeast fungi from a biological soil crust based on their genomes, phenotypes, and melanin regulation.</title>
        <authorList>
            <consortium name="DOE Joint Genome Institute"/>
            <person name="Carr E.C."/>
            <person name="Barton Q."/>
            <person name="Grambo S."/>
            <person name="Sullivan M."/>
            <person name="Renfro C.M."/>
            <person name="Kuo A."/>
            <person name="Pangilinan J."/>
            <person name="Lipzen A."/>
            <person name="Keymanesh K."/>
            <person name="Savage E."/>
            <person name="Barry K."/>
            <person name="Grigoriev I.V."/>
            <person name="Riekhof W.R."/>
            <person name="Harris S.S."/>
        </authorList>
    </citation>
    <scope>NUCLEOTIDE SEQUENCE</scope>
    <source>
        <strain evidence="1">JF 03-4F</strain>
    </source>
</reference>
<dbReference type="Proteomes" id="UP001203852">
    <property type="component" value="Unassembled WGS sequence"/>
</dbReference>
<sequence>MCYYNTYFFLGCGHVSYSSKPVARSRCPSLASAAGLATPPTCTDRFNHPLHTFGIDKLCPACKDERDARVDLFTAHIGDDIEGRILTKSAERNERGSDGRRRLLRASTTLAMTMEPPLPEIKESNNRLSVLSRSSEVRKVVDGFRGAVGWDQAGSSFLSPRDVAPSSHVEEIERPPTRLSFLALAAEENIVSQT</sequence>
<comment type="caution">
    <text evidence="1">The sequence shown here is derived from an EMBL/GenBank/DDBJ whole genome shotgun (WGS) entry which is preliminary data.</text>
</comment>
<evidence type="ECO:0000313" key="2">
    <source>
        <dbReference type="Proteomes" id="UP001203852"/>
    </source>
</evidence>
<evidence type="ECO:0000313" key="1">
    <source>
        <dbReference type="EMBL" id="KAI1613344.1"/>
    </source>
</evidence>
<dbReference type="EMBL" id="MU404354">
    <property type="protein sequence ID" value="KAI1613344.1"/>
    <property type="molecule type" value="Genomic_DNA"/>
</dbReference>
<keyword evidence="2" id="KW-1185">Reference proteome</keyword>
<dbReference type="AlphaFoldDB" id="A0AAN6IF94"/>
<name>A0AAN6IF94_9EURO</name>
<protein>
    <submittedName>
        <fullName evidence="1">Uncharacterized protein</fullName>
    </submittedName>
</protein>
<organism evidence="1 2">
    <name type="scientific">Exophiala viscosa</name>
    <dbReference type="NCBI Taxonomy" id="2486360"/>
    <lineage>
        <taxon>Eukaryota</taxon>
        <taxon>Fungi</taxon>
        <taxon>Dikarya</taxon>
        <taxon>Ascomycota</taxon>
        <taxon>Pezizomycotina</taxon>
        <taxon>Eurotiomycetes</taxon>
        <taxon>Chaetothyriomycetidae</taxon>
        <taxon>Chaetothyriales</taxon>
        <taxon>Herpotrichiellaceae</taxon>
        <taxon>Exophiala</taxon>
    </lineage>
</organism>
<accession>A0AAN6IF94</accession>
<gene>
    <name evidence="1" type="ORF">EDD36DRAFT_262805</name>
</gene>
<proteinExistence type="predicted"/>